<dbReference type="GO" id="GO:0000724">
    <property type="term" value="P:double-strand break repair via homologous recombination"/>
    <property type="evidence" value="ECO:0007669"/>
    <property type="project" value="InterPro"/>
</dbReference>
<proteinExistence type="inferred from homology"/>
<dbReference type="Pfam" id="PF11789">
    <property type="entry name" value="zf-Nse"/>
    <property type="match status" value="1"/>
</dbReference>
<evidence type="ECO:0000256" key="4">
    <source>
        <dbReference type="ARBA" id="ARBA00013194"/>
    </source>
</evidence>
<keyword evidence="10" id="KW-0413">Isomerase</keyword>
<dbReference type="InterPro" id="IPR004181">
    <property type="entry name" value="Znf_MIZ"/>
</dbReference>
<dbReference type="SMART" id="SM00504">
    <property type="entry name" value="Ubox"/>
    <property type="match status" value="1"/>
</dbReference>
<dbReference type="GO" id="GO:0003755">
    <property type="term" value="F:peptidyl-prolyl cis-trans isomerase activity"/>
    <property type="evidence" value="ECO:0007669"/>
    <property type="project" value="UniProtKB-KW"/>
</dbReference>
<evidence type="ECO:0000256" key="10">
    <source>
        <dbReference type="ARBA" id="ARBA00023110"/>
    </source>
</evidence>
<dbReference type="InterPro" id="IPR026846">
    <property type="entry name" value="Nse2(Mms21)"/>
</dbReference>
<comment type="subcellular location">
    <subcellularLocation>
        <location evidence="1">Nucleus</location>
    </subcellularLocation>
</comment>
<dbReference type="Gene3D" id="3.30.40.10">
    <property type="entry name" value="Zinc/RING finger domain, C3HC4 (zinc finger)"/>
    <property type="match status" value="1"/>
</dbReference>
<feature type="compositionally biased region" description="Basic residues" evidence="13">
    <location>
        <begin position="18"/>
        <end position="28"/>
    </location>
</feature>
<feature type="compositionally biased region" description="Acidic residues" evidence="13">
    <location>
        <begin position="255"/>
        <end position="267"/>
    </location>
</feature>
<keyword evidence="7 12" id="KW-0863">Zinc-finger</keyword>
<evidence type="ECO:0000256" key="6">
    <source>
        <dbReference type="ARBA" id="ARBA00022723"/>
    </source>
</evidence>
<dbReference type="CDD" id="cd16651">
    <property type="entry name" value="SPL-RING_NSE2"/>
    <property type="match status" value="1"/>
</dbReference>
<keyword evidence="16" id="KW-1185">Reference proteome</keyword>
<keyword evidence="5" id="KW-0808">Transferase</keyword>
<name>A0A3A2ZLG7_9EURO</name>
<keyword evidence="9" id="KW-0862">Zinc</keyword>
<organism evidence="15 16">
    <name type="scientific">Aspergillus sclerotialis</name>
    <dbReference type="NCBI Taxonomy" id="2070753"/>
    <lineage>
        <taxon>Eukaryota</taxon>
        <taxon>Fungi</taxon>
        <taxon>Dikarya</taxon>
        <taxon>Ascomycota</taxon>
        <taxon>Pezizomycotina</taxon>
        <taxon>Eurotiomycetes</taxon>
        <taxon>Eurotiomycetidae</taxon>
        <taxon>Eurotiales</taxon>
        <taxon>Aspergillaceae</taxon>
        <taxon>Aspergillus</taxon>
        <taxon>Aspergillus subgen. Polypaecilum</taxon>
    </lineage>
</organism>
<evidence type="ECO:0000256" key="1">
    <source>
        <dbReference type="ARBA" id="ARBA00004123"/>
    </source>
</evidence>
<dbReference type="GO" id="GO:0016567">
    <property type="term" value="P:protein ubiquitination"/>
    <property type="evidence" value="ECO:0007669"/>
    <property type="project" value="InterPro"/>
</dbReference>
<feature type="region of interest" description="Disordered" evidence="13">
    <location>
        <begin position="1"/>
        <end position="71"/>
    </location>
</feature>
<dbReference type="PROSITE" id="PS51044">
    <property type="entry name" value="ZF_SP_RING"/>
    <property type="match status" value="1"/>
</dbReference>
<feature type="domain" description="SP-RING-type" evidence="14">
    <location>
        <begin position="137"/>
        <end position="235"/>
    </location>
</feature>
<feature type="compositionally biased region" description="Acidic residues" evidence="13">
    <location>
        <begin position="33"/>
        <end position="46"/>
    </location>
</feature>
<dbReference type="GO" id="GO:0016925">
    <property type="term" value="P:protein sumoylation"/>
    <property type="evidence" value="ECO:0007669"/>
    <property type="project" value="UniProtKB-UniPathway"/>
</dbReference>
<keyword evidence="6" id="KW-0479">Metal-binding</keyword>
<feature type="compositionally biased region" description="Polar residues" evidence="13">
    <location>
        <begin position="51"/>
        <end position="71"/>
    </location>
</feature>
<evidence type="ECO:0000256" key="3">
    <source>
        <dbReference type="ARBA" id="ARBA00008212"/>
    </source>
</evidence>
<dbReference type="GO" id="GO:0004842">
    <property type="term" value="F:ubiquitin-protein transferase activity"/>
    <property type="evidence" value="ECO:0007669"/>
    <property type="project" value="InterPro"/>
</dbReference>
<dbReference type="EC" id="5.2.1.8" evidence="4"/>
<evidence type="ECO:0000313" key="16">
    <source>
        <dbReference type="Proteomes" id="UP000266188"/>
    </source>
</evidence>
<dbReference type="AlphaFoldDB" id="A0A3A2ZLG7"/>
<evidence type="ECO:0000259" key="14">
    <source>
        <dbReference type="PROSITE" id="PS51044"/>
    </source>
</evidence>
<dbReference type="EMBL" id="MVGC01000133">
    <property type="protein sequence ID" value="RJE23143.1"/>
    <property type="molecule type" value="Genomic_DNA"/>
</dbReference>
<keyword evidence="10" id="KW-0697">Rotamase</keyword>
<gene>
    <name evidence="15" type="ORF">PHISCL_04499</name>
</gene>
<evidence type="ECO:0000256" key="13">
    <source>
        <dbReference type="SAM" id="MobiDB-lite"/>
    </source>
</evidence>
<comment type="pathway">
    <text evidence="2">Protein modification; protein sumoylation.</text>
</comment>
<dbReference type="InterPro" id="IPR013083">
    <property type="entry name" value="Znf_RING/FYVE/PHD"/>
</dbReference>
<evidence type="ECO:0000256" key="12">
    <source>
        <dbReference type="PROSITE-ProRule" id="PRU00452"/>
    </source>
</evidence>
<evidence type="ECO:0000256" key="8">
    <source>
        <dbReference type="ARBA" id="ARBA00022786"/>
    </source>
</evidence>
<dbReference type="Proteomes" id="UP000266188">
    <property type="component" value="Unassembled WGS sequence"/>
</dbReference>
<feature type="compositionally biased region" description="Basic and acidic residues" evidence="13">
    <location>
        <begin position="272"/>
        <end position="283"/>
    </location>
</feature>
<dbReference type="PANTHER" id="PTHR21330:SF1">
    <property type="entry name" value="E3 SUMO-PROTEIN LIGASE NSE2"/>
    <property type="match status" value="1"/>
</dbReference>
<dbReference type="GO" id="GO:0005634">
    <property type="term" value="C:nucleus"/>
    <property type="evidence" value="ECO:0007669"/>
    <property type="project" value="UniProtKB-SubCell"/>
</dbReference>
<feature type="region of interest" description="Disordered" evidence="13">
    <location>
        <begin position="242"/>
        <end position="298"/>
    </location>
</feature>
<protein>
    <recommendedName>
        <fullName evidence="4">peptidylprolyl isomerase</fullName>
        <ecNumber evidence="4">5.2.1.8</ecNumber>
    </recommendedName>
</protein>
<dbReference type="SUPFAM" id="SSF57850">
    <property type="entry name" value="RING/U-box"/>
    <property type="match status" value="1"/>
</dbReference>
<reference evidence="16" key="1">
    <citation type="submission" date="2017-02" db="EMBL/GenBank/DDBJ databases">
        <authorList>
            <person name="Tafer H."/>
            <person name="Lopandic K."/>
        </authorList>
    </citation>
    <scope>NUCLEOTIDE SEQUENCE [LARGE SCALE GENOMIC DNA]</scope>
    <source>
        <strain evidence="16">CBS 366.77</strain>
    </source>
</reference>
<dbReference type="InterPro" id="IPR003613">
    <property type="entry name" value="Ubox_domain"/>
</dbReference>
<evidence type="ECO:0000256" key="11">
    <source>
        <dbReference type="ARBA" id="ARBA00023242"/>
    </source>
</evidence>
<dbReference type="PANTHER" id="PTHR21330">
    <property type="entry name" value="E3 SUMO-PROTEIN LIGASE NSE2"/>
    <property type="match status" value="1"/>
</dbReference>
<comment type="caution">
    <text evidence="15">The sequence shown here is derived from an EMBL/GenBank/DDBJ whole genome shotgun (WGS) entry which is preliminary data.</text>
</comment>
<evidence type="ECO:0000256" key="7">
    <source>
        <dbReference type="ARBA" id="ARBA00022771"/>
    </source>
</evidence>
<evidence type="ECO:0000256" key="2">
    <source>
        <dbReference type="ARBA" id="ARBA00004718"/>
    </source>
</evidence>
<dbReference type="GO" id="GO:0061665">
    <property type="term" value="F:SUMO ligase activity"/>
    <property type="evidence" value="ECO:0007669"/>
    <property type="project" value="TreeGrafter"/>
</dbReference>
<dbReference type="UniPathway" id="UPA00886"/>
<keyword evidence="8" id="KW-0833">Ubl conjugation pathway</keyword>
<keyword evidence="11" id="KW-0539">Nucleus</keyword>
<sequence>MGRGVDGELENGDSGRNGRGRRGNRRRASGREGEEEEHDGEDEEPELGIPPSQQLMDTIAKSKSSWQSQSLTDRYSTNNTYIGFYRIVHDSKYADDEIPPLPHSSTWFSQYEDQPTLLHSYSTNQSTQPNNPPAPPESEDFIIERERISLKCPLTLLPFSDPVTSTKCPHSFEREAIMGMLAQSRLDRPAPGGGRRNRIRYIRCPVCSLELTKDDLKSDPVLLRKVNRAQALLQREEEEAELEGRSRRITLGDVDSGDDEDGDDDDGFGGGKKPDPVKIKQERGVSTFRGFEDDDGEC</sequence>
<dbReference type="OrthoDB" id="756301at2759"/>
<dbReference type="GO" id="GO:0030915">
    <property type="term" value="C:Smc5-Smc6 complex"/>
    <property type="evidence" value="ECO:0007669"/>
    <property type="project" value="InterPro"/>
</dbReference>
<dbReference type="STRING" id="2070753.A0A3A2ZLG7"/>
<evidence type="ECO:0000313" key="15">
    <source>
        <dbReference type="EMBL" id="RJE23143.1"/>
    </source>
</evidence>
<comment type="similarity">
    <text evidence="3">Belongs to the NSE2 family.</text>
</comment>
<evidence type="ECO:0000256" key="5">
    <source>
        <dbReference type="ARBA" id="ARBA00022679"/>
    </source>
</evidence>
<evidence type="ECO:0000256" key="9">
    <source>
        <dbReference type="ARBA" id="ARBA00022833"/>
    </source>
</evidence>
<accession>A0A3A2ZLG7</accession>
<dbReference type="GO" id="GO:0008270">
    <property type="term" value="F:zinc ion binding"/>
    <property type="evidence" value="ECO:0007669"/>
    <property type="project" value="UniProtKB-KW"/>
</dbReference>